<evidence type="ECO:0000256" key="2">
    <source>
        <dbReference type="SAM" id="SignalP"/>
    </source>
</evidence>
<keyword evidence="4" id="KW-1185">Reference proteome</keyword>
<feature type="region of interest" description="Disordered" evidence="1">
    <location>
        <begin position="227"/>
        <end position="255"/>
    </location>
</feature>
<proteinExistence type="predicted"/>
<evidence type="ECO:0008006" key="5">
    <source>
        <dbReference type="Google" id="ProtNLM"/>
    </source>
</evidence>
<feature type="region of interest" description="Disordered" evidence="1">
    <location>
        <begin position="72"/>
        <end position="93"/>
    </location>
</feature>
<dbReference type="EMBL" id="SHNO01000001">
    <property type="protein sequence ID" value="MCX2976336.1"/>
    <property type="molecule type" value="Genomic_DNA"/>
</dbReference>
<feature type="chain" id="PRO_5046389353" description="Peptidoglycan-binding protein CsiV" evidence="2">
    <location>
        <begin position="31"/>
        <end position="313"/>
    </location>
</feature>
<reference evidence="3" key="1">
    <citation type="submission" date="2019-02" db="EMBL/GenBank/DDBJ databases">
        <authorList>
            <person name="Li S.-H."/>
        </authorList>
    </citation>
    <scope>NUCLEOTIDE SEQUENCE</scope>
    <source>
        <strain evidence="3">IMCC11814</strain>
    </source>
</reference>
<organism evidence="3 4">
    <name type="scientific">Candidatus Marimicrobium litorale</name>
    <dbReference type="NCBI Taxonomy" id="2518991"/>
    <lineage>
        <taxon>Bacteria</taxon>
        <taxon>Pseudomonadati</taxon>
        <taxon>Pseudomonadota</taxon>
        <taxon>Gammaproteobacteria</taxon>
        <taxon>Cellvibrionales</taxon>
        <taxon>Halieaceae</taxon>
        <taxon>Marimicrobium</taxon>
    </lineage>
</organism>
<feature type="signal peptide" evidence="2">
    <location>
        <begin position="1"/>
        <end position="30"/>
    </location>
</feature>
<evidence type="ECO:0000313" key="3">
    <source>
        <dbReference type="EMBL" id="MCX2976336.1"/>
    </source>
</evidence>
<dbReference type="Proteomes" id="UP001143304">
    <property type="component" value="Unassembled WGS sequence"/>
</dbReference>
<evidence type="ECO:0000256" key="1">
    <source>
        <dbReference type="SAM" id="MobiDB-lite"/>
    </source>
</evidence>
<keyword evidence="2" id="KW-0732">Signal</keyword>
<sequence>MRKTMVKTFAALLSLLLGGLLLLPALAAHAENDKWYRVEILVFDNPAGANAEEWEALPTLAYPDKTTYLIEPDHPLARPSGKPSAAEQPHSRIAPSATVPTSLSAMPFSTLPSSQREFNSEAARLAREERHDVLFHQAWLMPIGPQSRAIPIVLDTSGDDAYWTRLQGTVTLYVSRYLYLKTDLWLNTSGDYLDSDWRMPAPPLGPVTSSADLTRAPDPLAGGIAFSNSLDSPTTTTNATTSLAAPAQPLDDWKDNDRSQAVYPDVLQEPVYPFRHAVTLRQIRRMRSTEINYIDHPMVGLVIKVTPLPGTSR</sequence>
<dbReference type="InterPro" id="IPR021241">
    <property type="entry name" value="CsiV"/>
</dbReference>
<dbReference type="Pfam" id="PF10972">
    <property type="entry name" value="CsiV"/>
    <property type="match status" value="1"/>
</dbReference>
<accession>A0ABT3T3C5</accession>
<comment type="caution">
    <text evidence="3">The sequence shown here is derived from an EMBL/GenBank/DDBJ whole genome shotgun (WGS) entry which is preliminary data.</text>
</comment>
<name>A0ABT3T3C5_9GAMM</name>
<protein>
    <recommendedName>
        <fullName evidence="5">Peptidoglycan-binding protein CsiV</fullName>
    </recommendedName>
</protein>
<gene>
    <name evidence="3" type="ORF">EYC82_03075</name>
</gene>
<feature type="compositionally biased region" description="Low complexity" evidence="1">
    <location>
        <begin position="232"/>
        <end position="247"/>
    </location>
</feature>
<evidence type="ECO:0000313" key="4">
    <source>
        <dbReference type="Proteomes" id="UP001143304"/>
    </source>
</evidence>